<dbReference type="Gene3D" id="3.40.50.300">
    <property type="entry name" value="P-loop containing nucleotide triphosphate hydrolases"/>
    <property type="match status" value="2"/>
</dbReference>
<sequence>MPPSLQHAILIGDHLQLRPQIQRHDVGKEHTCGGQLSLDVSLFERLAQPFDASIKLPFTTLETQRRMHPSISRLIRDTLYPTLQDDSSTTLHPQVSGMKQRLFWFDHRRFEANQDESQAAIPTSHSNAFEVQMTVALVSHLMRQGIYQASDIAVIARCLGQLQMLRKRLINVFLSRAQHGMYIIDNSKTAGGVQM</sequence>
<proteinExistence type="predicted"/>
<gene>
    <name evidence="2" type="ORF">BDY21DRAFT_383337</name>
</gene>
<protein>
    <recommendedName>
        <fullName evidence="1">DNA2/NAM7 helicase-like C-terminal domain-containing protein</fullName>
    </recommendedName>
</protein>
<dbReference type="Pfam" id="PF13087">
    <property type="entry name" value="AAA_12"/>
    <property type="match status" value="1"/>
</dbReference>
<dbReference type="GO" id="GO:0031380">
    <property type="term" value="C:nuclear RNA-directed RNA polymerase complex"/>
    <property type="evidence" value="ECO:0007669"/>
    <property type="project" value="TreeGrafter"/>
</dbReference>
<keyword evidence="3" id="KW-1185">Reference proteome</keyword>
<dbReference type="EMBL" id="MU001670">
    <property type="protein sequence ID" value="KAF2462436.1"/>
    <property type="molecule type" value="Genomic_DNA"/>
</dbReference>
<feature type="domain" description="DNA2/NAM7 helicase-like C-terminal" evidence="1">
    <location>
        <begin position="38"/>
        <end position="169"/>
    </location>
</feature>
<evidence type="ECO:0000313" key="3">
    <source>
        <dbReference type="Proteomes" id="UP000799766"/>
    </source>
</evidence>
<dbReference type="OrthoDB" id="2423195at2759"/>
<dbReference type="AlphaFoldDB" id="A0A6A6PEM7"/>
<organism evidence="2 3">
    <name type="scientific">Lineolata rhizophorae</name>
    <dbReference type="NCBI Taxonomy" id="578093"/>
    <lineage>
        <taxon>Eukaryota</taxon>
        <taxon>Fungi</taxon>
        <taxon>Dikarya</taxon>
        <taxon>Ascomycota</taxon>
        <taxon>Pezizomycotina</taxon>
        <taxon>Dothideomycetes</taxon>
        <taxon>Dothideomycetes incertae sedis</taxon>
        <taxon>Lineolatales</taxon>
        <taxon>Lineolataceae</taxon>
        <taxon>Lineolata</taxon>
    </lineage>
</organism>
<evidence type="ECO:0000313" key="2">
    <source>
        <dbReference type="EMBL" id="KAF2462436.1"/>
    </source>
</evidence>
<name>A0A6A6PEM7_9PEZI</name>
<dbReference type="PANTHER" id="PTHR10887">
    <property type="entry name" value="DNA2/NAM7 HELICASE FAMILY"/>
    <property type="match status" value="1"/>
</dbReference>
<dbReference type="GO" id="GO:0031048">
    <property type="term" value="P:regulatory ncRNA-mediated heterochromatin formation"/>
    <property type="evidence" value="ECO:0007669"/>
    <property type="project" value="TreeGrafter"/>
</dbReference>
<dbReference type="InterPro" id="IPR027417">
    <property type="entry name" value="P-loop_NTPase"/>
</dbReference>
<dbReference type="InterPro" id="IPR045055">
    <property type="entry name" value="DNA2/NAM7-like"/>
</dbReference>
<dbReference type="Proteomes" id="UP000799766">
    <property type="component" value="Unassembled WGS sequence"/>
</dbReference>
<dbReference type="PANTHER" id="PTHR10887:SF445">
    <property type="entry name" value="NFX1-TYPE ZINC FINGER-CONTAINING PROTEIN 1"/>
    <property type="match status" value="1"/>
</dbReference>
<dbReference type="SUPFAM" id="SSF52540">
    <property type="entry name" value="P-loop containing nucleoside triphosphate hydrolases"/>
    <property type="match status" value="1"/>
</dbReference>
<dbReference type="InterPro" id="IPR041679">
    <property type="entry name" value="DNA2/NAM7-like_C"/>
</dbReference>
<evidence type="ECO:0000259" key="1">
    <source>
        <dbReference type="Pfam" id="PF13087"/>
    </source>
</evidence>
<accession>A0A6A6PEM7</accession>
<reference evidence="2" key="1">
    <citation type="journal article" date="2020" name="Stud. Mycol.">
        <title>101 Dothideomycetes genomes: a test case for predicting lifestyles and emergence of pathogens.</title>
        <authorList>
            <person name="Haridas S."/>
            <person name="Albert R."/>
            <person name="Binder M."/>
            <person name="Bloem J."/>
            <person name="Labutti K."/>
            <person name="Salamov A."/>
            <person name="Andreopoulos B."/>
            <person name="Baker S."/>
            <person name="Barry K."/>
            <person name="Bills G."/>
            <person name="Bluhm B."/>
            <person name="Cannon C."/>
            <person name="Castanera R."/>
            <person name="Culley D."/>
            <person name="Daum C."/>
            <person name="Ezra D."/>
            <person name="Gonzalez J."/>
            <person name="Henrissat B."/>
            <person name="Kuo A."/>
            <person name="Liang C."/>
            <person name="Lipzen A."/>
            <person name="Lutzoni F."/>
            <person name="Magnuson J."/>
            <person name="Mondo S."/>
            <person name="Nolan M."/>
            <person name="Ohm R."/>
            <person name="Pangilinan J."/>
            <person name="Park H.-J."/>
            <person name="Ramirez L."/>
            <person name="Alfaro M."/>
            <person name="Sun H."/>
            <person name="Tritt A."/>
            <person name="Yoshinaga Y."/>
            <person name="Zwiers L.-H."/>
            <person name="Turgeon B."/>
            <person name="Goodwin S."/>
            <person name="Spatafora J."/>
            <person name="Crous P."/>
            <person name="Grigoriev I."/>
        </authorList>
    </citation>
    <scope>NUCLEOTIDE SEQUENCE</scope>
    <source>
        <strain evidence="2">ATCC 16933</strain>
    </source>
</reference>